<dbReference type="AlphaFoldDB" id="A0A8C5JYH7"/>
<dbReference type="Gene3D" id="3.20.20.80">
    <property type="entry name" value="Glycosidases"/>
    <property type="match status" value="1"/>
</dbReference>
<reference evidence="4" key="1">
    <citation type="submission" date="2025-08" db="UniProtKB">
        <authorList>
            <consortium name="Ensembl"/>
        </authorList>
    </citation>
    <scope>IDENTIFICATION</scope>
</reference>
<dbReference type="GO" id="GO:0002532">
    <property type="term" value="P:production of molecular mediator involved in inflammatory response"/>
    <property type="evidence" value="ECO:0007669"/>
    <property type="project" value="Ensembl"/>
</dbReference>
<dbReference type="GO" id="GO:0005615">
    <property type="term" value="C:extracellular space"/>
    <property type="evidence" value="ECO:0007669"/>
    <property type="project" value="Ensembl"/>
</dbReference>
<dbReference type="PANTHER" id="PTHR11177:SF188">
    <property type="entry name" value="ACIDIC MAMMALIAN CHITINASE"/>
    <property type="match status" value="1"/>
</dbReference>
<feature type="domain" description="GH18" evidence="3">
    <location>
        <begin position="24"/>
        <end position="392"/>
    </location>
</feature>
<dbReference type="FunFam" id="3.20.20.80:FF:000007">
    <property type="entry name" value="Acidic mammalian chitinase"/>
    <property type="match status" value="1"/>
</dbReference>
<sequence>MAKLLLVTGELPWSLSLTPIGSAYQLMCFFNKEAQDRPGLGLVRLKDINPCLCTHLIYAYAGMKNNKITMTQRRDLYNFGTLNELKTRNRQLKTLLAIGGRDFGTAPFSIMVSTPKNRQIFITSAIKFLRQHGLDGLTLDWRFPGSHGSPPKDKHLFTVLVQEMHIAFQKEARDNTKPSLMVTTTAPSKIPTIQAGYEIYQLSEYLDYILVMTYDFHSYNDGNTGENSPLYKFPNDTGDNANLNINDSMAYWTANGAAAEKLIVGFPAYGQTFTLSYPSHTEIGAPVTGSGQPGPYTKQFGTLAYYEICTFLDHGATEDWNSPQQVPYAYQGNQWVGYDNGKSFKIKAQWLVENKFGGAMVWSVDLDDVHNSFCNLGKFSLISTLKKELSVDGP</sequence>
<dbReference type="InterPro" id="IPR001223">
    <property type="entry name" value="Glyco_hydro18_cat"/>
</dbReference>
<dbReference type="GeneTree" id="ENSGT00940000154557"/>
<evidence type="ECO:0000313" key="5">
    <source>
        <dbReference type="Proteomes" id="UP000694385"/>
    </source>
</evidence>
<dbReference type="PROSITE" id="PS51910">
    <property type="entry name" value="GH18_2"/>
    <property type="match status" value="1"/>
</dbReference>
<dbReference type="InterPro" id="IPR029070">
    <property type="entry name" value="Chitinase_insertion_sf"/>
</dbReference>
<accession>A0A8C5JYH7</accession>
<dbReference type="InterPro" id="IPR011583">
    <property type="entry name" value="Chitinase_II/V-like_cat"/>
</dbReference>
<dbReference type="SMART" id="SM00636">
    <property type="entry name" value="Glyco_18"/>
    <property type="match status" value="1"/>
</dbReference>
<evidence type="ECO:0000256" key="2">
    <source>
        <dbReference type="ARBA" id="ARBA00023157"/>
    </source>
</evidence>
<dbReference type="SUPFAM" id="SSF54556">
    <property type="entry name" value="Chitinase insertion domain"/>
    <property type="match status" value="1"/>
</dbReference>
<evidence type="ECO:0000256" key="1">
    <source>
        <dbReference type="ARBA" id="ARBA00022729"/>
    </source>
</evidence>
<evidence type="ECO:0000313" key="4">
    <source>
        <dbReference type="Ensembl" id="ENSJJAP00000000969.1"/>
    </source>
</evidence>
<dbReference type="CDD" id="cd02872">
    <property type="entry name" value="GH18_chitolectin_chitotriosidase"/>
    <property type="match status" value="1"/>
</dbReference>
<dbReference type="PANTHER" id="PTHR11177">
    <property type="entry name" value="CHITINASE"/>
    <property type="match status" value="1"/>
</dbReference>
<dbReference type="InterPro" id="IPR050314">
    <property type="entry name" value="Glycosyl_Hydrlase_18"/>
</dbReference>
<dbReference type="Gene3D" id="3.10.50.10">
    <property type="match status" value="1"/>
</dbReference>
<dbReference type="SUPFAM" id="SSF51445">
    <property type="entry name" value="(Trans)glycosidases"/>
    <property type="match status" value="1"/>
</dbReference>
<keyword evidence="2" id="KW-1015">Disulfide bond</keyword>
<dbReference type="GO" id="GO:0005975">
    <property type="term" value="P:carbohydrate metabolic process"/>
    <property type="evidence" value="ECO:0007669"/>
    <property type="project" value="InterPro"/>
</dbReference>
<dbReference type="GO" id="GO:0006032">
    <property type="term" value="P:chitin catabolic process"/>
    <property type="evidence" value="ECO:0007669"/>
    <property type="project" value="Ensembl"/>
</dbReference>
<dbReference type="GO" id="GO:0004568">
    <property type="term" value="F:chitinase activity"/>
    <property type="evidence" value="ECO:0007669"/>
    <property type="project" value="Ensembl"/>
</dbReference>
<protein>
    <submittedName>
        <fullName evidence="4">Chitinase-like protein 3</fullName>
    </submittedName>
</protein>
<name>A0A8C5JYH7_JACJA</name>
<dbReference type="InterPro" id="IPR017853">
    <property type="entry name" value="GH"/>
</dbReference>
<dbReference type="Ensembl" id="ENSJJAT00000001069.1">
    <property type="protein sequence ID" value="ENSJJAP00000000969.1"/>
    <property type="gene ID" value="ENSJJAG00000000819.1"/>
</dbReference>
<dbReference type="Pfam" id="PF00704">
    <property type="entry name" value="Glyco_hydro_18"/>
    <property type="match status" value="1"/>
</dbReference>
<gene>
    <name evidence="4" type="primary">LOC101603686</name>
</gene>
<dbReference type="Proteomes" id="UP000694385">
    <property type="component" value="Unassembled WGS sequence"/>
</dbReference>
<keyword evidence="1" id="KW-0732">Signal</keyword>
<proteinExistence type="predicted"/>
<reference evidence="4" key="2">
    <citation type="submission" date="2025-09" db="UniProtKB">
        <authorList>
            <consortium name="Ensembl"/>
        </authorList>
    </citation>
    <scope>IDENTIFICATION</scope>
</reference>
<evidence type="ECO:0000259" key="3">
    <source>
        <dbReference type="PROSITE" id="PS51910"/>
    </source>
</evidence>
<keyword evidence="5" id="KW-1185">Reference proteome</keyword>
<dbReference type="GO" id="GO:0019900">
    <property type="term" value="F:kinase binding"/>
    <property type="evidence" value="ECO:0007669"/>
    <property type="project" value="Ensembl"/>
</dbReference>
<dbReference type="GO" id="GO:0008061">
    <property type="term" value="F:chitin binding"/>
    <property type="evidence" value="ECO:0007669"/>
    <property type="project" value="InterPro"/>
</dbReference>
<organism evidence="4 5">
    <name type="scientific">Jaculus jaculus</name>
    <name type="common">Lesser Egyptian jerboa</name>
    <dbReference type="NCBI Taxonomy" id="51337"/>
    <lineage>
        <taxon>Eukaryota</taxon>
        <taxon>Metazoa</taxon>
        <taxon>Chordata</taxon>
        <taxon>Craniata</taxon>
        <taxon>Vertebrata</taxon>
        <taxon>Euteleostomi</taxon>
        <taxon>Mammalia</taxon>
        <taxon>Eutheria</taxon>
        <taxon>Euarchontoglires</taxon>
        <taxon>Glires</taxon>
        <taxon>Rodentia</taxon>
        <taxon>Myomorpha</taxon>
        <taxon>Dipodoidea</taxon>
        <taxon>Dipodidae</taxon>
        <taxon>Dipodinae</taxon>
        <taxon>Jaculus</taxon>
    </lineage>
</organism>
<dbReference type="FunFam" id="3.10.50.10:FF:000001">
    <property type="entry name" value="Chitinase 3-like 1"/>
    <property type="match status" value="1"/>
</dbReference>
<dbReference type="GO" id="GO:0032722">
    <property type="term" value="P:positive regulation of chemokine production"/>
    <property type="evidence" value="ECO:0007669"/>
    <property type="project" value="Ensembl"/>
</dbReference>